<evidence type="ECO:0000313" key="8">
    <source>
        <dbReference type="Proteomes" id="UP000490800"/>
    </source>
</evidence>
<gene>
    <name evidence="7" type="primary">infC</name>
    <name evidence="7" type="ORF">EDM21_23255</name>
</gene>
<accession>A0A7X3FMD7</accession>
<dbReference type="InterPro" id="IPR001288">
    <property type="entry name" value="Translation_initiation_fac_3"/>
</dbReference>
<dbReference type="Pfam" id="PF05198">
    <property type="entry name" value="IF3_N"/>
    <property type="match status" value="1"/>
</dbReference>
<dbReference type="PANTHER" id="PTHR10938">
    <property type="entry name" value="TRANSLATION INITIATION FACTOR IF-3"/>
    <property type="match status" value="1"/>
</dbReference>
<dbReference type="Proteomes" id="UP000490800">
    <property type="component" value="Unassembled WGS sequence"/>
</dbReference>
<dbReference type="InterPro" id="IPR019814">
    <property type="entry name" value="Translation_initiation_fac_3_N"/>
</dbReference>
<dbReference type="EMBL" id="RHLK01000023">
    <property type="protein sequence ID" value="MVP02405.1"/>
    <property type="molecule type" value="Genomic_DNA"/>
</dbReference>
<dbReference type="InterPro" id="IPR019815">
    <property type="entry name" value="Translation_initiation_fac_3_C"/>
</dbReference>
<protein>
    <recommendedName>
        <fullName evidence="4">Translation initiation factor IF-3</fullName>
    </recommendedName>
</protein>
<keyword evidence="3" id="KW-0648">Protein biosynthesis</keyword>
<comment type="similarity">
    <text evidence="1">Belongs to the IF-3 family.</text>
</comment>
<dbReference type="GO" id="GO:0032790">
    <property type="term" value="P:ribosome disassembly"/>
    <property type="evidence" value="ECO:0007669"/>
    <property type="project" value="TreeGrafter"/>
</dbReference>
<dbReference type="RefSeq" id="WP_157338779.1">
    <property type="nucleotide sequence ID" value="NZ_RHLK01000023.1"/>
</dbReference>
<evidence type="ECO:0000259" key="6">
    <source>
        <dbReference type="Pfam" id="PF05198"/>
    </source>
</evidence>
<evidence type="ECO:0000256" key="4">
    <source>
        <dbReference type="NCBIfam" id="TIGR00168"/>
    </source>
</evidence>
<dbReference type="InterPro" id="IPR036788">
    <property type="entry name" value="T_IF-3_C_sf"/>
</dbReference>
<dbReference type="PANTHER" id="PTHR10938:SF0">
    <property type="entry name" value="TRANSLATION INITIATION FACTOR IF-3, MITOCHONDRIAL"/>
    <property type="match status" value="1"/>
</dbReference>
<evidence type="ECO:0000256" key="3">
    <source>
        <dbReference type="ARBA" id="ARBA00022917"/>
    </source>
</evidence>
<dbReference type="Pfam" id="PF00707">
    <property type="entry name" value="IF3_C"/>
    <property type="match status" value="1"/>
</dbReference>
<evidence type="ECO:0000256" key="2">
    <source>
        <dbReference type="ARBA" id="ARBA00022540"/>
    </source>
</evidence>
<keyword evidence="2 7" id="KW-0396">Initiation factor</keyword>
<dbReference type="SUPFAM" id="SSF55200">
    <property type="entry name" value="Translation initiation factor IF3, C-terminal domain"/>
    <property type="match status" value="1"/>
</dbReference>
<evidence type="ECO:0000259" key="5">
    <source>
        <dbReference type="Pfam" id="PF00707"/>
    </source>
</evidence>
<evidence type="ECO:0000313" key="7">
    <source>
        <dbReference type="EMBL" id="MVP02405.1"/>
    </source>
</evidence>
<keyword evidence="8" id="KW-1185">Reference proteome</keyword>
<proteinExistence type="inferred from homology"/>
<dbReference type="InterPro" id="IPR036787">
    <property type="entry name" value="T_IF-3_N_sf"/>
</dbReference>
<dbReference type="OrthoDB" id="2899239at2"/>
<dbReference type="AlphaFoldDB" id="A0A7X3FMD7"/>
<comment type="caution">
    <text evidence="7">The sequence shown here is derived from an EMBL/GenBank/DDBJ whole genome shotgun (WGS) entry which is preliminary data.</text>
</comment>
<dbReference type="Gene3D" id="3.30.110.10">
    <property type="entry name" value="Translation initiation factor 3 (IF-3), C-terminal domain"/>
    <property type="match status" value="1"/>
</dbReference>
<evidence type="ECO:0000256" key="1">
    <source>
        <dbReference type="ARBA" id="ARBA00005439"/>
    </source>
</evidence>
<dbReference type="SUPFAM" id="SSF54364">
    <property type="entry name" value="Translation initiation factor IF3, N-terminal domain"/>
    <property type="match status" value="1"/>
</dbReference>
<dbReference type="Gene3D" id="3.10.20.80">
    <property type="entry name" value="Translation initiation factor 3 (IF-3), N-terminal domain"/>
    <property type="match status" value="1"/>
</dbReference>
<sequence>MITNEKIKAAEVLLTGLNGEELGIVSREEALQAAKEAKADLVCTSLMSSPPPCQLVARGMAKQTAQKEKQAQRQGGAPLKVKELRLTVNIEDHDYETKQRQAEKLLISGNAVQLVVRIQGKEGPKAKALLERLLKDLAAAGTKETGIQVSGKQAAVKINPIRT</sequence>
<reference evidence="7 8" key="1">
    <citation type="journal article" date="2019" name="Microorganisms">
        <title>Paenibacillus lutrae sp. nov., A Chitinolytic Species Isolated from A River Otter in Castril Natural Park, Granada, Spain.</title>
        <authorList>
            <person name="Rodriguez M."/>
            <person name="Reina J.C."/>
            <person name="Bejar V."/>
            <person name="Llamas I."/>
        </authorList>
    </citation>
    <scope>NUCLEOTIDE SEQUENCE [LARGE SCALE GENOMIC DNA]</scope>
    <source>
        <strain evidence="7 8">N10</strain>
    </source>
</reference>
<dbReference type="GO" id="GO:0005737">
    <property type="term" value="C:cytoplasm"/>
    <property type="evidence" value="ECO:0007669"/>
    <property type="project" value="UniProtKB-ARBA"/>
</dbReference>
<feature type="domain" description="Translation initiation factor 3 C-terminal" evidence="5">
    <location>
        <begin position="80"/>
        <end position="160"/>
    </location>
</feature>
<dbReference type="GO" id="GO:0043022">
    <property type="term" value="F:ribosome binding"/>
    <property type="evidence" value="ECO:0007669"/>
    <property type="project" value="TreeGrafter"/>
</dbReference>
<feature type="domain" description="Translation initiation factor 3 N-terminal" evidence="6">
    <location>
        <begin position="3"/>
        <end position="70"/>
    </location>
</feature>
<name>A0A7X3FMD7_9BACL</name>
<dbReference type="NCBIfam" id="TIGR00168">
    <property type="entry name" value="infC"/>
    <property type="match status" value="1"/>
</dbReference>
<organism evidence="7 8">
    <name type="scientific">Paenibacillus lutrae</name>
    <dbReference type="NCBI Taxonomy" id="2078573"/>
    <lineage>
        <taxon>Bacteria</taxon>
        <taxon>Bacillati</taxon>
        <taxon>Bacillota</taxon>
        <taxon>Bacilli</taxon>
        <taxon>Bacillales</taxon>
        <taxon>Paenibacillaceae</taxon>
        <taxon>Paenibacillus</taxon>
    </lineage>
</organism>
<dbReference type="GO" id="GO:0003743">
    <property type="term" value="F:translation initiation factor activity"/>
    <property type="evidence" value="ECO:0007669"/>
    <property type="project" value="UniProtKB-UniRule"/>
</dbReference>